<dbReference type="SUPFAM" id="SSF51206">
    <property type="entry name" value="cAMP-binding domain-like"/>
    <property type="match status" value="1"/>
</dbReference>
<dbReference type="Proteomes" id="UP001165042">
    <property type="component" value="Unassembled WGS sequence"/>
</dbReference>
<evidence type="ECO:0000259" key="5">
    <source>
        <dbReference type="PROSITE" id="PS51063"/>
    </source>
</evidence>
<keyword evidence="2" id="KW-0238">DNA-binding</keyword>
<dbReference type="Gene3D" id="2.60.120.10">
    <property type="entry name" value="Jelly Rolls"/>
    <property type="match status" value="1"/>
</dbReference>
<dbReference type="InterPro" id="IPR000595">
    <property type="entry name" value="cNMP-bd_dom"/>
</dbReference>
<dbReference type="SUPFAM" id="SSF46785">
    <property type="entry name" value="Winged helix' DNA-binding domain"/>
    <property type="match status" value="1"/>
</dbReference>
<evidence type="ECO:0000259" key="4">
    <source>
        <dbReference type="PROSITE" id="PS50042"/>
    </source>
</evidence>
<dbReference type="PANTHER" id="PTHR24567">
    <property type="entry name" value="CRP FAMILY TRANSCRIPTIONAL REGULATORY PROTEIN"/>
    <property type="match status" value="1"/>
</dbReference>
<dbReference type="CDD" id="cd00038">
    <property type="entry name" value="CAP_ED"/>
    <property type="match status" value="1"/>
</dbReference>
<dbReference type="PROSITE" id="PS50042">
    <property type="entry name" value="CNMP_BINDING_3"/>
    <property type="match status" value="1"/>
</dbReference>
<gene>
    <name evidence="6" type="ORF">Aglo03_64320</name>
</gene>
<accession>A0A9W6VDT2</accession>
<keyword evidence="7" id="KW-1185">Reference proteome</keyword>
<dbReference type="SMART" id="SM00100">
    <property type="entry name" value="cNMP"/>
    <property type="match status" value="1"/>
</dbReference>
<evidence type="ECO:0000256" key="1">
    <source>
        <dbReference type="ARBA" id="ARBA00023015"/>
    </source>
</evidence>
<dbReference type="GO" id="GO:0003677">
    <property type="term" value="F:DNA binding"/>
    <property type="evidence" value="ECO:0007669"/>
    <property type="project" value="UniProtKB-KW"/>
</dbReference>
<dbReference type="InterPro" id="IPR036390">
    <property type="entry name" value="WH_DNA-bd_sf"/>
</dbReference>
<keyword evidence="3" id="KW-0804">Transcription</keyword>
<dbReference type="SMART" id="SM00419">
    <property type="entry name" value="HTH_CRP"/>
    <property type="match status" value="1"/>
</dbReference>
<reference evidence="6" key="1">
    <citation type="submission" date="2023-02" db="EMBL/GenBank/DDBJ databases">
        <title>Actinokineospora globicatena NBRC 15670.</title>
        <authorList>
            <person name="Ichikawa N."/>
            <person name="Sato H."/>
            <person name="Tonouchi N."/>
        </authorList>
    </citation>
    <scope>NUCLEOTIDE SEQUENCE</scope>
    <source>
        <strain evidence="6">NBRC 15670</strain>
    </source>
</reference>
<dbReference type="InterPro" id="IPR012318">
    <property type="entry name" value="HTH_CRP"/>
</dbReference>
<dbReference type="PROSITE" id="PS51063">
    <property type="entry name" value="HTH_CRP_2"/>
    <property type="match status" value="1"/>
</dbReference>
<evidence type="ECO:0000256" key="2">
    <source>
        <dbReference type="ARBA" id="ARBA00023125"/>
    </source>
</evidence>
<name>A0A9W6VDT2_9PSEU</name>
<feature type="domain" description="HTH crp-type" evidence="5">
    <location>
        <begin position="132"/>
        <end position="202"/>
    </location>
</feature>
<organism evidence="6 7">
    <name type="scientific">Actinokineospora globicatena</name>
    <dbReference type="NCBI Taxonomy" id="103729"/>
    <lineage>
        <taxon>Bacteria</taxon>
        <taxon>Bacillati</taxon>
        <taxon>Actinomycetota</taxon>
        <taxon>Actinomycetes</taxon>
        <taxon>Pseudonocardiales</taxon>
        <taxon>Pseudonocardiaceae</taxon>
        <taxon>Actinokineospora</taxon>
    </lineage>
</organism>
<dbReference type="PANTHER" id="PTHR24567:SF74">
    <property type="entry name" value="HTH-TYPE TRANSCRIPTIONAL REGULATOR ARCR"/>
    <property type="match status" value="1"/>
</dbReference>
<dbReference type="InterPro" id="IPR014710">
    <property type="entry name" value="RmlC-like_jellyroll"/>
</dbReference>
<dbReference type="Pfam" id="PF00027">
    <property type="entry name" value="cNMP_binding"/>
    <property type="match status" value="1"/>
</dbReference>
<feature type="domain" description="Cyclic nucleotide-binding" evidence="4">
    <location>
        <begin position="1"/>
        <end position="102"/>
    </location>
</feature>
<dbReference type="Pfam" id="PF13545">
    <property type="entry name" value="HTH_Crp_2"/>
    <property type="match status" value="1"/>
</dbReference>
<evidence type="ECO:0008006" key="8">
    <source>
        <dbReference type="Google" id="ProtNLM"/>
    </source>
</evidence>
<evidence type="ECO:0000313" key="7">
    <source>
        <dbReference type="Proteomes" id="UP001165042"/>
    </source>
</evidence>
<dbReference type="InterPro" id="IPR050397">
    <property type="entry name" value="Env_Response_Regulators"/>
</dbReference>
<dbReference type="GO" id="GO:0005829">
    <property type="term" value="C:cytosol"/>
    <property type="evidence" value="ECO:0007669"/>
    <property type="project" value="TreeGrafter"/>
</dbReference>
<evidence type="ECO:0000313" key="6">
    <source>
        <dbReference type="EMBL" id="GLW95616.1"/>
    </source>
</evidence>
<proteinExistence type="predicted"/>
<sequence>MLGEAKWARLLELGVPRVHRPRVPLLRQGEPGTTVLALVSGRVKVFGTEPDGGQLLLALRGAGDLLGEIAVRTPSRQRTATVETIDECTVRVVRAERFNTFLEEQGSQGVLADYTMAKLSQTGSYEVALIHFRPERKLARLLLELVALADRTVADRDRIPFSQQELADALGMSRSTVALHLQRLKDAGALLPGPRLAVADHAVLRTAAGV</sequence>
<dbReference type="GO" id="GO:0003700">
    <property type="term" value="F:DNA-binding transcription factor activity"/>
    <property type="evidence" value="ECO:0007669"/>
    <property type="project" value="TreeGrafter"/>
</dbReference>
<dbReference type="PROSITE" id="PS00889">
    <property type="entry name" value="CNMP_BINDING_2"/>
    <property type="match status" value="1"/>
</dbReference>
<dbReference type="EMBL" id="BSSD01000015">
    <property type="protein sequence ID" value="GLW95616.1"/>
    <property type="molecule type" value="Genomic_DNA"/>
</dbReference>
<keyword evidence="1" id="KW-0805">Transcription regulation</keyword>
<dbReference type="InterPro" id="IPR018488">
    <property type="entry name" value="cNMP-bd_CS"/>
</dbReference>
<protein>
    <recommendedName>
        <fullName evidence="8">cAMP-binding domain of CRP or a regulatory subunit of cAMP-dependent protein kinases</fullName>
    </recommendedName>
</protein>
<comment type="caution">
    <text evidence="6">The sequence shown here is derived from an EMBL/GenBank/DDBJ whole genome shotgun (WGS) entry which is preliminary data.</text>
</comment>
<dbReference type="InterPro" id="IPR018490">
    <property type="entry name" value="cNMP-bd_dom_sf"/>
</dbReference>
<evidence type="ECO:0000256" key="3">
    <source>
        <dbReference type="ARBA" id="ARBA00023163"/>
    </source>
</evidence>
<dbReference type="AlphaFoldDB" id="A0A9W6VDT2"/>
<dbReference type="RefSeq" id="WP_253833392.1">
    <property type="nucleotide sequence ID" value="NZ_BAAAVC010000001.1"/>
</dbReference>